<feature type="region of interest" description="Disordered" evidence="1">
    <location>
        <begin position="1"/>
        <end position="262"/>
    </location>
</feature>
<sequence length="643" mass="68001">RTLRRADSHAPQPPPRASRHADQHRLGRLGAPLPHGGPHGRGPGPAGPAPAADRGEQLPADPAAAAVRGERQPTGAAAGHPGGRHGALGPPRQVPRGPAREVRRDPRDAAQLPGAEPPLHGAAARGLPHGARAGLLPHQPAQGARGPLGHPLPAGVQPPAQQLRGLHRRVQAGLRGPPAQRGGQPQDPPPAPGPGLRAGLRQRLPPLCPGPGLERAGLHRPVPRGPQRPHPGRAGPRGGGALAARAHQPVPAHRGAPQLAPGRVPVRLAPAAERRVAAGRVRVRPAGEPATADPRGEGAPPQAEPVHVLRAGWPLRGQLSVQEAKVFWGGKLPGPAVEGPPAPGPETERSPPDDASSSHLQLLITLHLPDGSYCTVRAMIDSGASGNFIDQDYVAQTGIPVKIKYWPVLVEAIDGRPLASGPVTQETQELVVDIGEHRERLSFDVTQSPFFPVVLGVRWLTQHNPSIMWSSRTIVFDSEYCQHNCRAALLMAPSMVPAGMDVQEVLVPVAQEAVPYHAPYNYAVAPAGCPYAVSDPELMAVRDFLAKNVKWVCVQPASPVGAPVVIMKKVGELYLCNDSQNPNAIAVWNQYPPPSAPYVLYQLQAAPIYRTRSPAGYTTWSMLGREMSGKLCLIPFLVTSNIR</sequence>
<evidence type="ECO:0000256" key="1">
    <source>
        <dbReference type="SAM" id="MobiDB-lite"/>
    </source>
</evidence>
<reference evidence="2" key="2">
    <citation type="submission" date="2025-05" db="UniProtKB">
        <authorList>
            <consortium name="Ensembl"/>
        </authorList>
    </citation>
    <scope>IDENTIFICATION</scope>
</reference>
<reference evidence="2 3" key="1">
    <citation type="journal article" date="2011" name="Proc. Natl. Acad. Sci. U.S.A.">
        <title>Genetic diversity and population structure of the endangered marsupial Sarcophilus harrisii (Tasmanian devil).</title>
        <authorList>
            <person name="Miller W."/>
            <person name="Hayes V.M."/>
            <person name="Ratan A."/>
            <person name="Petersen D.C."/>
            <person name="Wittekindt N.E."/>
            <person name="Miller J."/>
            <person name="Walenz B."/>
            <person name="Knight J."/>
            <person name="Qi J."/>
            <person name="Zhao F."/>
            <person name="Wang Q."/>
            <person name="Bedoya-Reina O.C."/>
            <person name="Katiyar N."/>
            <person name="Tomsho L.P."/>
            <person name="Kasson L.M."/>
            <person name="Hardie R.A."/>
            <person name="Woodbridge P."/>
            <person name="Tindall E.A."/>
            <person name="Bertelsen M.F."/>
            <person name="Dixon D."/>
            <person name="Pyecroft S."/>
            <person name="Helgen K.M."/>
            <person name="Lesk A.M."/>
            <person name="Pringle T.H."/>
            <person name="Patterson N."/>
            <person name="Zhang Y."/>
            <person name="Kreiss A."/>
            <person name="Woods G.M."/>
            <person name="Jones M.E."/>
            <person name="Schuster S.C."/>
        </authorList>
    </citation>
    <scope>NUCLEOTIDE SEQUENCE [LARGE SCALE GENOMIC DNA]</scope>
</reference>
<protein>
    <recommendedName>
        <fullName evidence="4">Peptidase A2 domain-containing protein</fullName>
    </recommendedName>
</protein>
<feature type="region of interest" description="Disordered" evidence="1">
    <location>
        <begin position="284"/>
        <end position="303"/>
    </location>
</feature>
<evidence type="ECO:0000313" key="3">
    <source>
        <dbReference type="Proteomes" id="UP000007648"/>
    </source>
</evidence>
<dbReference type="Ensembl" id="ENSSHAT00000035795.1">
    <property type="protein sequence ID" value="ENSSHAP00000030497.1"/>
    <property type="gene ID" value="ENSSHAG00000023764.1"/>
</dbReference>
<dbReference type="Gene3D" id="3.10.10.10">
    <property type="entry name" value="HIV Type 1 Reverse Transcriptase, subunit A, domain 1"/>
    <property type="match status" value="1"/>
</dbReference>
<name>A0A7N4V4P2_SARHA</name>
<dbReference type="Gene3D" id="3.30.70.270">
    <property type="match status" value="1"/>
</dbReference>
<dbReference type="PANTHER" id="PTHR15503">
    <property type="entry name" value="LDOC1 RELATED"/>
    <property type="match status" value="1"/>
</dbReference>
<dbReference type="Gene3D" id="2.40.70.10">
    <property type="entry name" value="Acid Proteases"/>
    <property type="match status" value="1"/>
</dbReference>
<dbReference type="GeneTree" id="ENSGT00950000183173"/>
<proteinExistence type="predicted"/>
<feature type="compositionally biased region" description="Low complexity" evidence="1">
    <location>
        <begin position="172"/>
        <end position="185"/>
    </location>
</feature>
<feature type="region of interest" description="Disordered" evidence="1">
    <location>
        <begin position="331"/>
        <end position="358"/>
    </location>
</feature>
<keyword evidence="3" id="KW-1185">Reference proteome</keyword>
<dbReference type="InterPro" id="IPR032567">
    <property type="entry name" value="RTL1-rel"/>
</dbReference>
<dbReference type="Pfam" id="PF08284">
    <property type="entry name" value="RVP_2"/>
    <property type="match status" value="1"/>
</dbReference>
<dbReference type="PANTHER" id="PTHR15503:SF31">
    <property type="entry name" value="RETROTRANSPOSON-DERIVED PROTEIN PEG10"/>
    <property type="match status" value="1"/>
</dbReference>
<dbReference type="Ensembl" id="ENSSHAT00000025932.1">
    <property type="protein sequence ID" value="ENSSHAP00000038459.1"/>
    <property type="gene ID" value="ENSSHAG00000023764.1"/>
</dbReference>
<dbReference type="GO" id="GO:0005829">
    <property type="term" value="C:cytosol"/>
    <property type="evidence" value="ECO:0007669"/>
    <property type="project" value="TreeGrafter"/>
</dbReference>
<dbReference type="SUPFAM" id="SSF50630">
    <property type="entry name" value="Acid proteases"/>
    <property type="match status" value="1"/>
</dbReference>
<evidence type="ECO:0000313" key="2">
    <source>
        <dbReference type="Ensembl" id="ENSSHAP00000038459.1"/>
    </source>
</evidence>
<dbReference type="AlphaFoldDB" id="A0A7N4V4P2"/>
<dbReference type="Proteomes" id="UP000007648">
    <property type="component" value="Unassembled WGS sequence"/>
</dbReference>
<accession>A0A7N4V4P2</accession>
<organism evidence="2 3">
    <name type="scientific">Sarcophilus harrisii</name>
    <name type="common">Tasmanian devil</name>
    <name type="synonym">Sarcophilus laniarius</name>
    <dbReference type="NCBI Taxonomy" id="9305"/>
    <lineage>
        <taxon>Eukaryota</taxon>
        <taxon>Metazoa</taxon>
        <taxon>Chordata</taxon>
        <taxon>Craniata</taxon>
        <taxon>Vertebrata</taxon>
        <taxon>Euteleostomi</taxon>
        <taxon>Mammalia</taxon>
        <taxon>Metatheria</taxon>
        <taxon>Dasyuromorphia</taxon>
        <taxon>Dasyuridae</taxon>
        <taxon>Sarcophilus</taxon>
    </lineage>
</organism>
<dbReference type="InterPro" id="IPR021109">
    <property type="entry name" value="Peptidase_aspartic_dom_sf"/>
</dbReference>
<dbReference type="Ensembl" id="ENSSHAT00000038356.1">
    <property type="protein sequence ID" value="ENSSHAP00000030750.1"/>
    <property type="gene ID" value="ENSSHAG00000023764.1"/>
</dbReference>
<dbReference type="CDD" id="cd00303">
    <property type="entry name" value="retropepsin_like"/>
    <property type="match status" value="1"/>
</dbReference>
<dbReference type="InterPro" id="IPR043128">
    <property type="entry name" value="Rev_trsase/Diguanyl_cyclase"/>
</dbReference>
<evidence type="ECO:0008006" key="4">
    <source>
        <dbReference type="Google" id="ProtNLM"/>
    </source>
</evidence>
<feature type="compositionally biased region" description="Basic and acidic residues" evidence="1">
    <location>
        <begin position="98"/>
        <end position="108"/>
    </location>
</feature>